<feature type="compositionally biased region" description="Basic and acidic residues" evidence="6">
    <location>
        <begin position="151"/>
        <end position="161"/>
    </location>
</feature>
<dbReference type="InterPro" id="IPR033897">
    <property type="entry name" value="SRF-like_MADS-box"/>
</dbReference>
<dbReference type="FunFam" id="3.40.1810.10:FF:000002">
    <property type="entry name" value="Serum response factor b"/>
    <property type="match status" value="1"/>
</dbReference>
<feature type="region of interest" description="Disordered" evidence="6">
    <location>
        <begin position="1"/>
        <end position="116"/>
    </location>
</feature>
<accession>A0A316UBA3</accession>
<keyword evidence="2" id="KW-0805">Transcription regulation</keyword>
<dbReference type="CDD" id="cd00266">
    <property type="entry name" value="MADS_SRF_like"/>
    <property type="match status" value="1"/>
</dbReference>
<evidence type="ECO:0000256" key="2">
    <source>
        <dbReference type="ARBA" id="ARBA00023015"/>
    </source>
</evidence>
<gene>
    <name evidence="8" type="ORF">BCV69DRAFT_249797</name>
</gene>
<sequence>MPLAGRGVALSGDVSGDEDDEEDGEDNDEGKGDDGGDNDEDEGDDTLGAPSQKRTRTASAKANGAAAAARIPPRRSSKSSSSTSSSTPAGAGKSAALSKGKAPETGEVTPKAPSAAKGRAAAASKATAAAAAAATTATAGASGSAATKKKSASEVKGERDSLTGRRKIKIQFIEDDSRRHITFSKRKAGIMKKAYELSVLTGTQVLLLIVSQTGLVFTFTTPKLRPVVMETEGRELIQRCLSAPDD</sequence>
<keyword evidence="4" id="KW-0804">Transcription</keyword>
<name>A0A316UBA3_9BASI</name>
<dbReference type="GO" id="GO:0046983">
    <property type="term" value="F:protein dimerization activity"/>
    <property type="evidence" value="ECO:0007669"/>
    <property type="project" value="InterPro"/>
</dbReference>
<dbReference type="GeneID" id="37012091"/>
<dbReference type="PROSITE" id="PS00350">
    <property type="entry name" value="MADS_BOX_1"/>
    <property type="match status" value="1"/>
</dbReference>
<dbReference type="GO" id="GO:0000987">
    <property type="term" value="F:cis-regulatory region sequence-specific DNA binding"/>
    <property type="evidence" value="ECO:0007669"/>
    <property type="project" value="InterPro"/>
</dbReference>
<evidence type="ECO:0000256" key="1">
    <source>
        <dbReference type="ARBA" id="ARBA00004123"/>
    </source>
</evidence>
<dbReference type="PANTHER" id="PTHR48019">
    <property type="entry name" value="SERUM RESPONSE FACTOR HOMOLOG"/>
    <property type="match status" value="1"/>
</dbReference>
<keyword evidence="3" id="KW-0238">DNA-binding</keyword>
<feature type="domain" description="MADS-box" evidence="7">
    <location>
        <begin position="163"/>
        <end position="223"/>
    </location>
</feature>
<feature type="region of interest" description="Disordered" evidence="6">
    <location>
        <begin position="137"/>
        <end position="161"/>
    </location>
</feature>
<feature type="compositionally biased region" description="Acidic residues" evidence="6">
    <location>
        <begin position="35"/>
        <end position="45"/>
    </location>
</feature>
<dbReference type="EMBL" id="KZ819328">
    <property type="protein sequence ID" value="PWN20295.1"/>
    <property type="molecule type" value="Genomic_DNA"/>
</dbReference>
<dbReference type="OrthoDB" id="2284405at2759"/>
<evidence type="ECO:0000256" key="4">
    <source>
        <dbReference type="ARBA" id="ARBA00023163"/>
    </source>
</evidence>
<dbReference type="PROSITE" id="PS50066">
    <property type="entry name" value="MADS_BOX_2"/>
    <property type="match status" value="1"/>
</dbReference>
<dbReference type="GO" id="GO:0000981">
    <property type="term" value="F:DNA-binding transcription factor activity, RNA polymerase II-specific"/>
    <property type="evidence" value="ECO:0007669"/>
    <property type="project" value="InterPro"/>
</dbReference>
<evidence type="ECO:0000256" key="5">
    <source>
        <dbReference type="ARBA" id="ARBA00023242"/>
    </source>
</evidence>
<comment type="subcellular location">
    <subcellularLocation>
        <location evidence="1">Nucleus</location>
    </subcellularLocation>
</comment>
<reference evidence="8 9" key="1">
    <citation type="journal article" date="2018" name="Mol. Biol. Evol.">
        <title>Broad Genomic Sampling Reveals a Smut Pathogenic Ancestry of the Fungal Clade Ustilaginomycotina.</title>
        <authorList>
            <person name="Kijpornyongpan T."/>
            <person name="Mondo S.J."/>
            <person name="Barry K."/>
            <person name="Sandor L."/>
            <person name="Lee J."/>
            <person name="Lipzen A."/>
            <person name="Pangilinan J."/>
            <person name="LaButti K."/>
            <person name="Hainaut M."/>
            <person name="Henrissat B."/>
            <person name="Grigoriev I.V."/>
            <person name="Spatafora J.W."/>
            <person name="Aime M.C."/>
        </authorList>
    </citation>
    <scope>NUCLEOTIDE SEQUENCE [LARGE SCALE GENOMIC DNA]</scope>
    <source>
        <strain evidence="8 9">MCA 4718</strain>
    </source>
</reference>
<dbReference type="GO" id="GO:0045944">
    <property type="term" value="P:positive regulation of transcription by RNA polymerase II"/>
    <property type="evidence" value="ECO:0007669"/>
    <property type="project" value="InterPro"/>
</dbReference>
<feature type="non-terminal residue" evidence="8">
    <location>
        <position position="246"/>
    </location>
</feature>
<dbReference type="Proteomes" id="UP000245942">
    <property type="component" value="Unassembled WGS sequence"/>
</dbReference>
<dbReference type="Gene3D" id="3.40.1810.10">
    <property type="entry name" value="Transcription factor, MADS-box"/>
    <property type="match status" value="1"/>
</dbReference>
<evidence type="ECO:0000313" key="8">
    <source>
        <dbReference type="EMBL" id="PWN20295.1"/>
    </source>
</evidence>
<dbReference type="PRINTS" id="PR00404">
    <property type="entry name" value="MADSDOMAIN"/>
</dbReference>
<dbReference type="InterPro" id="IPR002100">
    <property type="entry name" value="TF_MADSbox"/>
</dbReference>
<dbReference type="SMART" id="SM00432">
    <property type="entry name" value="MADS"/>
    <property type="match status" value="1"/>
</dbReference>
<dbReference type="InterPro" id="IPR036879">
    <property type="entry name" value="TF_MADSbox_sf"/>
</dbReference>
<dbReference type="AlphaFoldDB" id="A0A316UBA3"/>
<dbReference type="SUPFAM" id="SSF55455">
    <property type="entry name" value="SRF-like"/>
    <property type="match status" value="1"/>
</dbReference>
<keyword evidence="9" id="KW-1185">Reference proteome</keyword>
<protein>
    <submittedName>
        <fullName evidence="8">SRF-TF-domain-containing protein</fullName>
    </submittedName>
</protein>
<feature type="compositionally biased region" description="Low complexity" evidence="6">
    <location>
        <begin position="57"/>
        <end position="71"/>
    </location>
</feature>
<organism evidence="8 9">
    <name type="scientific">Pseudomicrostroma glucosiphilum</name>
    <dbReference type="NCBI Taxonomy" id="1684307"/>
    <lineage>
        <taxon>Eukaryota</taxon>
        <taxon>Fungi</taxon>
        <taxon>Dikarya</taxon>
        <taxon>Basidiomycota</taxon>
        <taxon>Ustilaginomycotina</taxon>
        <taxon>Exobasidiomycetes</taxon>
        <taxon>Microstromatales</taxon>
        <taxon>Microstromatales incertae sedis</taxon>
        <taxon>Pseudomicrostroma</taxon>
    </lineage>
</organism>
<feature type="compositionally biased region" description="Acidic residues" evidence="6">
    <location>
        <begin position="15"/>
        <end position="28"/>
    </location>
</feature>
<keyword evidence="5" id="KW-0539">Nucleus</keyword>
<evidence type="ECO:0000256" key="6">
    <source>
        <dbReference type="SAM" id="MobiDB-lite"/>
    </source>
</evidence>
<dbReference type="Pfam" id="PF00319">
    <property type="entry name" value="SRF-TF"/>
    <property type="match status" value="1"/>
</dbReference>
<dbReference type="InterPro" id="IPR050142">
    <property type="entry name" value="MADS-box/MEF2_TF"/>
</dbReference>
<proteinExistence type="predicted"/>
<dbReference type="RefSeq" id="XP_025347455.1">
    <property type="nucleotide sequence ID" value="XM_025490357.1"/>
</dbReference>
<feature type="compositionally biased region" description="Low complexity" evidence="6">
    <location>
        <begin position="137"/>
        <end position="146"/>
    </location>
</feature>
<feature type="compositionally biased region" description="Low complexity" evidence="6">
    <location>
        <begin position="78"/>
        <end position="100"/>
    </location>
</feature>
<evidence type="ECO:0000256" key="3">
    <source>
        <dbReference type="ARBA" id="ARBA00023125"/>
    </source>
</evidence>
<evidence type="ECO:0000313" key="9">
    <source>
        <dbReference type="Proteomes" id="UP000245942"/>
    </source>
</evidence>
<dbReference type="GO" id="GO:0005634">
    <property type="term" value="C:nucleus"/>
    <property type="evidence" value="ECO:0007669"/>
    <property type="project" value="UniProtKB-SubCell"/>
</dbReference>
<evidence type="ECO:0000259" key="7">
    <source>
        <dbReference type="PROSITE" id="PS50066"/>
    </source>
</evidence>
<dbReference type="STRING" id="1684307.A0A316UBA3"/>